<feature type="domain" description="Helicase C-terminal" evidence="2">
    <location>
        <begin position="767"/>
        <end position="921"/>
    </location>
</feature>
<dbReference type="InterPro" id="IPR001650">
    <property type="entry name" value="Helicase_C-like"/>
</dbReference>
<dbReference type="InterPro" id="IPR027417">
    <property type="entry name" value="P-loop_NTPase"/>
</dbReference>
<evidence type="ECO:0000313" key="4">
    <source>
        <dbReference type="Proteomes" id="UP000219215"/>
    </source>
</evidence>
<dbReference type="KEGG" id="pprf:DPRO_0088"/>
<dbReference type="Pfam" id="PF00271">
    <property type="entry name" value="Helicase_C"/>
    <property type="match status" value="1"/>
</dbReference>
<feature type="region of interest" description="Disordered" evidence="1">
    <location>
        <begin position="55"/>
        <end position="90"/>
    </location>
</feature>
<sequence>MGMRSNIMDRLAEDLVGPYSEDELLEPRLSPQNLILQSRPGDVYLSGILWPQKTKVDPSEDESLGAEGVGDDSDTGSSSEAEQTPFSNMMRPSSAGLSFAAKCDGEFPELAIKVSFGVYVPERFPMKIGDKDVDAKAWRRRHVNIEKTVLVKSTKNLNPYKLKIENLPDGIYLYFKKTPSPVGELISVSLVNGMELEKANREDIEKYTLFQVEIKVSPGKNTRFVARPSRRSGLEVEDQSANLLYRSKLEFATGHTCSATWTKADDGIHATEVATTWLPSSKILDTNPDGHTLFHKLKESAPHPTLSVPWLSTATDDELNKALALLPRAYEEWIELQEQRIPSLSAEHIEAARNNLQACKDINNRMMSGANTIAQSPEIAEAFRLANQAMLTQFRWSKGEDAELFWRPFQLGFILLAVKSTLLDITDDAALDERQTMDLLWFPTGGGKTEAYLGLIAILVFYRRLKHGKAPNEGRGIAAIMRYTLRLLTTQQFARASSLIFACEVIRRNNENRLGTIPFSIGLWVGDSASPNRIKDAVKALAGDKELSSPKQLSSCPACKGKLEWRIDRSVSEIHARCTGKKPCPLRSDAPLPIWTVDEDIYKKHPTLLIGTVDKFAQILRRPETNALFGINRNTPPDLIIQDELHLIGGPLGSMTGLYEALVDKLFECNGIPPKIIGSTATIKRADEQVRGLFNRNTEQFPPPCIDADDSGFAVTKEGSTGRIYQGATTAGRSAKFALQAVSASLLQSAQALSDQTDKLTLDEWWTLVAYFNSLRELGGALVLMQDDVHDAIDTISHRRKENSRMSEVVEELTSRLTQTKVGEMLVDLETTADEDGVLDVVLASNMLSVGVDISRLGLMVVNGQPKGMSEYIQATSRVGRSNVPGLVVSILNNAKARDRSHFESFRTWHQSLYRDVEPASVTPFAPRARDKALHAVLVGLVRHLDPAMLNSPDLKNADPKKLDKFIDYIIARANEVDPEETDILMELKNLIHKWQSRGASEYWHPFKSRISLLQSAEDAAAKRASGNTIGEAWPTPNSMRTVEPSVRFKLIPQAFMKKKEEGQDGQV</sequence>
<organism evidence="3 4">
    <name type="scientific">Pseudodesulfovibrio profundus</name>
    <dbReference type="NCBI Taxonomy" id="57320"/>
    <lineage>
        <taxon>Bacteria</taxon>
        <taxon>Pseudomonadati</taxon>
        <taxon>Thermodesulfobacteriota</taxon>
        <taxon>Desulfovibrionia</taxon>
        <taxon>Desulfovibrionales</taxon>
        <taxon>Desulfovibrionaceae</taxon>
    </lineage>
</organism>
<proteinExistence type="predicted"/>
<dbReference type="SMART" id="SM00490">
    <property type="entry name" value="HELICc"/>
    <property type="match status" value="1"/>
</dbReference>
<dbReference type="SUPFAM" id="SSF52540">
    <property type="entry name" value="P-loop containing nucleoside triphosphate hydrolases"/>
    <property type="match status" value="1"/>
</dbReference>
<keyword evidence="4" id="KW-1185">Reference proteome</keyword>
<evidence type="ECO:0000256" key="1">
    <source>
        <dbReference type="SAM" id="MobiDB-lite"/>
    </source>
</evidence>
<evidence type="ECO:0000259" key="2">
    <source>
        <dbReference type="PROSITE" id="PS51194"/>
    </source>
</evidence>
<dbReference type="PROSITE" id="PS51194">
    <property type="entry name" value="HELICASE_CTER"/>
    <property type="match status" value="1"/>
</dbReference>
<evidence type="ECO:0000313" key="3">
    <source>
        <dbReference type="EMBL" id="SOB56965.1"/>
    </source>
</evidence>
<reference evidence="4" key="1">
    <citation type="submission" date="2017-09" db="EMBL/GenBank/DDBJ databases">
        <authorList>
            <person name="Regsiter A."/>
            <person name="William W."/>
        </authorList>
    </citation>
    <scope>NUCLEOTIDE SEQUENCE [LARGE SCALE GENOMIC DNA]</scope>
    <source>
        <strain evidence="4">500-1</strain>
    </source>
</reference>
<gene>
    <name evidence="3" type="ORF">DPRO_0088</name>
</gene>
<dbReference type="EMBL" id="LT907975">
    <property type="protein sequence ID" value="SOB56965.1"/>
    <property type="molecule type" value="Genomic_DNA"/>
</dbReference>
<feature type="compositionally biased region" description="Acidic residues" evidence="1">
    <location>
        <begin position="59"/>
        <end position="74"/>
    </location>
</feature>
<dbReference type="Gene3D" id="3.40.50.300">
    <property type="entry name" value="P-loop containing nucleotide triphosphate hydrolases"/>
    <property type="match status" value="2"/>
</dbReference>
<dbReference type="Proteomes" id="UP000219215">
    <property type="component" value="Chromosome DPRO"/>
</dbReference>
<name>A0A2C8F4E0_9BACT</name>
<feature type="compositionally biased region" description="Polar residues" evidence="1">
    <location>
        <begin position="80"/>
        <end position="90"/>
    </location>
</feature>
<accession>A0A2C8F4E0</accession>
<protein>
    <recommendedName>
        <fullName evidence="2">Helicase C-terminal domain-containing protein</fullName>
    </recommendedName>
</protein>
<dbReference type="RefSeq" id="WP_197706488.1">
    <property type="nucleotide sequence ID" value="NZ_LT907975.1"/>
</dbReference>
<dbReference type="AlphaFoldDB" id="A0A2C8F4E0"/>